<dbReference type="OrthoDB" id="110161at2157"/>
<name>A0A2V2MVX2_9EURY</name>
<evidence type="ECO:0000313" key="1">
    <source>
        <dbReference type="EMBL" id="PWR72032.1"/>
    </source>
</evidence>
<proteinExistence type="predicted"/>
<dbReference type="InterPro" id="IPR008978">
    <property type="entry name" value="HSP20-like_chaperone"/>
</dbReference>
<reference evidence="1 2" key="1">
    <citation type="submission" date="2018-05" db="EMBL/GenBank/DDBJ databases">
        <title>Draft genome of Methanospirillum lacunae Ki8-1.</title>
        <authorList>
            <person name="Dueholm M.S."/>
            <person name="Nielsen P.H."/>
            <person name="Bakmann L.F."/>
            <person name="Otzen D.E."/>
        </authorList>
    </citation>
    <scope>NUCLEOTIDE SEQUENCE [LARGE SCALE GENOMIC DNA]</scope>
    <source>
        <strain evidence="1 2">Ki8-1</strain>
    </source>
</reference>
<dbReference type="SUPFAM" id="SSF49764">
    <property type="entry name" value="HSP20-like chaperones"/>
    <property type="match status" value="1"/>
</dbReference>
<dbReference type="Proteomes" id="UP000245657">
    <property type="component" value="Unassembled WGS sequence"/>
</dbReference>
<dbReference type="GeneID" id="97548102"/>
<protein>
    <submittedName>
        <fullName evidence="1">Uncharacterized protein</fullName>
    </submittedName>
</protein>
<accession>A0A2V2MVX2</accession>
<keyword evidence="2" id="KW-1185">Reference proteome</keyword>
<sequence>MPNNPYDDLMKNLARLIEQVTGLDQNMRYPGDNEFEAPHIIGCAIITSGSTDQEIPLRKPFEVGYEIVDADEVAFLTIALPSSLSALPEIEFDLDKVFITAGGARAPIDLSFQIIPESCTYTIMNGVVDITLTKAVIPADITE</sequence>
<dbReference type="EMBL" id="QGMY01000007">
    <property type="protein sequence ID" value="PWR72032.1"/>
    <property type="molecule type" value="Genomic_DNA"/>
</dbReference>
<evidence type="ECO:0000313" key="2">
    <source>
        <dbReference type="Proteomes" id="UP000245657"/>
    </source>
</evidence>
<comment type="caution">
    <text evidence="1">The sequence shown here is derived from an EMBL/GenBank/DDBJ whole genome shotgun (WGS) entry which is preliminary data.</text>
</comment>
<organism evidence="1 2">
    <name type="scientific">Methanospirillum lacunae</name>
    <dbReference type="NCBI Taxonomy" id="668570"/>
    <lineage>
        <taxon>Archaea</taxon>
        <taxon>Methanobacteriati</taxon>
        <taxon>Methanobacteriota</taxon>
        <taxon>Stenosarchaea group</taxon>
        <taxon>Methanomicrobia</taxon>
        <taxon>Methanomicrobiales</taxon>
        <taxon>Methanospirillaceae</taxon>
        <taxon>Methanospirillum</taxon>
    </lineage>
</organism>
<dbReference type="RefSeq" id="WP_109968522.1">
    <property type="nucleotide sequence ID" value="NZ_CP176093.1"/>
</dbReference>
<dbReference type="CDD" id="cd06463">
    <property type="entry name" value="p23_like"/>
    <property type="match status" value="1"/>
</dbReference>
<gene>
    <name evidence="1" type="ORF">DK846_08565</name>
</gene>
<dbReference type="AlphaFoldDB" id="A0A2V2MVX2"/>